<dbReference type="CTD" id="9937934"/>
<protein>
    <submittedName>
        <fullName evidence="1">Uncharacterized protein</fullName>
    </submittedName>
</protein>
<accession>A0A1S0UAW8</accession>
<sequence>MQRDNPSIIRYPSRILIHCRDICSKTNVAFPSCTRRIRVQLQGRAHNAQEHDHKIQKLSSQNVATGVRTSGPKYVAAKQILTQLSRFMHYRIQNFKGAGFPLISIPLFLGIAK</sequence>
<dbReference type="KEGG" id="loa:LOAG_00566"/>
<reference evidence="1" key="1">
    <citation type="submission" date="2012-04" db="EMBL/GenBank/DDBJ databases">
        <title>The Genome Sequence of Loa loa.</title>
        <authorList>
            <consortium name="The Broad Institute Genome Sequencing Platform"/>
            <consortium name="Broad Institute Genome Sequencing Center for Infectious Disease"/>
            <person name="Nutman T.B."/>
            <person name="Fink D.L."/>
            <person name="Russ C."/>
            <person name="Young S."/>
            <person name="Zeng Q."/>
            <person name="Gargeya S."/>
            <person name="Alvarado L."/>
            <person name="Berlin A."/>
            <person name="Chapman S.B."/>
            <person name="Chen Z."/>
            <person name="Freedman E."/>
            <person name="Gellesch M."/>
            <person name="Goldberg J."/>
            <person name="Griggs A."/>
            <person name="Gujja S."/>
            <person name="Heilman E.R."/>
            <person name="Heiman D."/>
            <person name="Howarth C."/>
            <person name="Mehta T."/>
            <person name="Neiman D."/>
            <person name="Pearson M."/>
            <person name="Roberts A."/>
            <person name="Saif S."/>
            <person name="Shea T."/>
            <person name="Shenoy N."/>
            <person name="Sisk P."/>
            <person name="Stolte C."/>
            <person name="Sykes S."/>
            <person name="White J."/>
            <person name="Yandava C."/>
            <person name="Haas B."/>
            <person name="Henn M.R."/>
            <person name="Nusbaum C."/>
            <person name="Birren B."/>
        </authorList>
    </citation>
    <scope>NUCLEOTIDE SEQUENCE [LARGE SCALE GENOMIC DNA]</scope>
</reference>
<dbReference type="RefSeq" id="XP_003136154.1">
    <property type="nucleotide sequence ID" value="XM_003136106.1"/>
</dbReference>
<proteinExistence type="predicted"/>
<dbReference type="InParanoid" id="A0A1S0UAW8"/>
<organism evidence="1">
    <name type="scientific">Loa loa</name>
    <name type="common">Eye worm</name>
    <name type="synonym">Filaria loa</name>
    <dbReference type="NCBI Taxonomy" id="7209"/>
    <lineage>
        <taxon>Eukaryota</taxon>
        <taxon>Metazoa</taxon>
        <taxon>Ecdysozoa</taxon>
        <taxon>Nematoda</taxon>
        <taxon>Chromadorea</taxon>
        <taxon>Rhabditida</taxon>
        <taxon>Spirurina</taxon>
        <taxon>Spiruromorpha</taxon>
        <taxon>Filarioidea</taxon>
        <taxon>Onchocercidae</taxon>
        <taxon>Loa</taxon>
    </lineage>
</organism>
<dbReference type="EMBL" id="JH712120">
    <property type="protein sequence ID" value="EFO27929.1"/>
    <property type="molecule type" value="Genomic_DNA"/>
</dbReference>
<dbReference type="AlphaFoldDB" id="A0A1S0UAW8"/>
<dbReference type="GeneID" id="9937934"/>
<gene>
    <name evidence="1" type="ORF">LOAG_00566</name>
</gene>
<evidence type="ECO:0000313" key="1">
    <source>
        <dbReference type="EMBL" id="EFO27929.1"/>
    </source>
</evidence>
<name>A0A1S0UAW8_LOALO</name>